<evidence type="ECO:0000256" key="2">
    <source>
        <dbReference type="SAM" id="MobiDB-lite"/>
    </source>
</evidence>
<sequence length="705" mass="80378">MDGPSSNTRKRRSSSAMEIDMSQSSFKSDVTMEESVATIRGGSLMQIEEAPDIDAETTSRGAKIRVLSAIEMDPRHRRRIHDLEDVLARKDRELQSLASDIKSKNSFVTVLEANIADLKMDIEDAHQHFKVQNSGAWAKVDELDMSHKKLLQKNVELISRVYNQDHELDKLQEHLSTQTAELDRIRNTSEENSTAQNLELECHNLKLQLDALSQSNSSLSSTNTGLRISKVWLKRKDEGVTRLNAEKESIDLVAQEKTEMGDKLSRVSEEIKQLEDNNSELTSEASNMQTKLHEAETEKNALEEDNQQLLNDFSVLKEDHDTLKVWFNILSPLNHQEVTNAQDSLRINFDNLLTTHTSLKEQAEAKIEQMQRALSKLEKSNEESLDDEDEADQGGIYPLDREDAAETNDSRVQEVWQKKGFEEYDPRFNVWRIWTIFARDGISQERQELHIKDPVKYGPKLRNTRIDKFAPDTKTMKKSPCNRALIHHFAAKAGEIAAQYFQASCQSAASAWRNPRSSRFVPGCYANNERKTRNAKKWTSHSDIATLVIKECRKRGDQEGVVFWSHALLITETIEDAGESEEEDGVIDVEIEGITMKQNVKKVSRLYWQEPVIEELYKMVDSAPGMETAIFHQAGAPRIPRIHTDKIDHRPPPLGLPQSVFCKEYLAALMPHELAELKLADHDIKMYDFGGFDPNEHNNEAMDTS</sequence>
<evidence type="ECO:0000313" key="4">
    <source>
        <dbReference type="Proteomes" id="UP001150217"/>
    </source>
</evidence>
<evidence type="ECO:0000256" key="1">
    <source>
        <dbReference type="SAM" id="Coils"/>
    </source>
</evidence>
<feature type="region of interest" description="Disordered" evidence="2">
    <location>
        <begin position="371"/>
        <end position="411"/>
    </location>
</feature>
<feature type="coiled-coil region" evidence="1">
    <location>
        <begin position="257"/>
        <end position="319"/>
    </location>
</feature>
<feature type="coiled-coil region" evidence="1">
    <location>
        <begin position="80"/>
        <end position="128"/>
    </location>
</feature>
<evidence type="ECO:0000313" key="3">
    <source>
        <dbReference type="EMBL" id="KAJ4498482.1"/>
    </source>
</evidence>
<feature type="region of interest" description="Disordered" evidence="2">
    <location>
        <begin position="1"/>
        <end position="33"/>
    </location>
</feature>
<organism evidence="3 4">
    <name type="scientific">Lentinula lateritia</name>
    <dbReference type="NCBI Taxonomy" id="40482"/>
    <lineage>
        <taxon>Eukaryota</taxon>
        <taxon>Fungi</taxon>
        <taxon>Dikarya</taxon>
        <taxon>Basidiomycota</taxon>
        <taxon>Agaricomycotina</taxon>
        <taxon>Agaricomycetes</taxon>
        <taxon>Agaricomycetidae</taxon>
        <taxon>Agaricales</taxon>
        <taxon>Marasmiineae</taxon>
        <taxon>Omphalotaceae</taxon>
        <taxon>Lentinula</taxon>
    </lineage>
</organism>
<feature type="coiled-coil region" evidence="1">
    <location>
        <begin position="168"/>
        <end position="215"/>
    </location>
</feature>
<gene>
    <name evidence="3" type="ORF">C8R41DRAFT_864676</name>
</gene>
<comment type="caution">
    <text evidence="3">The sequence shown here is derived from an EMBL/GenBank/DDBJ whole genome shotgun (WGS) entry which is preliminary data.</text>
</comment>
<feature type="compositionally biased region" description="Basic and acidic residues" evidence="2">
    <location>
        <begin position="399"/>
        <end position="411"/>
    </location>
</feature>
<reference evidence="3" key="1">
    <citation type="submission" date="2022-08" db="EMBL/GenBank/DDBJ databases">
        <title>A Global Phylogenomic Analysis of the Shiitake Genus Lentinula.</title>
        <authorList>
            <consortium name="DOE Joint Genome Institute"/>
            <person name="Sierra-Patev S."/>
            <person name="Min B."/>
            <person name="Naranjo-Ortiz M."/>
            <person name="Looney B."/>
            <person name="Konkel Z."/>
            <person name="Slot J.C."/>
            <person name="Sakamoto Y."/>
            <person name="Steenwyk J.L."/>
            <person name="Rokas A."/>
            <person name="Carro J."/>
            <person name="Camarero S."/>
            <person name="Ferreira P."/>
            <person name="Molpeceres G."/>
            <person name="Ruiz-Duenas F.J."/>
            <person name="Serrano A."/>
            <person name="Henrissat B."/>
            <person name="Drula E."/>
            <person name="Hughes K.W."/>
            <person name="Mata J.L."/>
            <person name="Ishikawa N.K."/>
            <person name="Vargas-Isla R."/>
            <person name="Ushijima S."/>
            <person name="Smith C.A."/>
            <person name="Ahrendt S."/>
            <person name="Andreopoulos W."/>
            <person name="He G."/>
            <person name="Labutti K."/>
            <person name="Lipzen A."/>
            <person name="Ng V."/>
            <person name="Riley R."/>
            <person name="Sandor L."/>
            <person name="Barry K."/>
            <person name="Martinez A.T."/>
            <person name="Xiao Y."/>
            <person name="Gibbons J.G."/>
            <person name="Terashima K."/>
            <person name="Grigoriev I.V."/>
            <person name="Hibbett D.S."/>
        </authorList>
    </citation>
    <scope>NUCLEOTIDE SEQUENCE</scope>
    <source>
        <strain evidence="3">RHP3577 ss4</strain>
    </source>
</reference>
<dbReference type="Proteomes" id="UP001150217">
    <property type="component" value="Unassembled WGS sequence"/>
</dbReference>
<keyword evidence="4" id="KW-1185">Reference proteome</keyword>
<accession>A0ABQ8VQ22</accession>
<protein>
    <submittedName>
        <fullName evidence="3">Uncharacterized protein</fullName>
    </submittedName>
</protein>
<proteinExistence type="predicted"/>
<feature type="compositionally biased region" description="Basic and acidic residues" evidence="2">
    <location>
        <begin position="371"/>
        <end position="382"/>
    </location>
</feature>
<keyword evidence="1" id="KW-0175">Coiled coil</keyword>
<feature type="compositionally biased region" description="Acidic residues" evidence="2">
    <location>
        <begin position="383"/>
        <end position="392"/>
    </location>
</feature>
<name>A0ABQ8VQ22_9AGAR</name>
<dbReference type="EMBL" id="JANVFT010000015">
    <property type="protein sequence ID" value="KAJ4498482.1"/>
    <property type="molecule type" value="Genomic_DNA"/>
</dbReference>